<name>A0ABS7UDA6_9ACTN</name>
<comment type="caution">
    <text evidence="3">The sequence shown here is derived from an EMBL/GenBank/DDBJ whole genome shotgun (WGS) entry which is preliminary data.</text>
</comment>
<evidence type="ECO:0000313" key="3">
    <source>
        <dbReference type="EMBL" id="MBZ5738983.1"/>
    </source>
</evidence>
<dbReference type="Proteomes" id="UP000780875">
    <property type="component" value="Unassembled WGS sequence"/>
</dbReference>
<dbReference type="RefSeq" id="WP_224123350.1">
    <property type="nucleotide sequence ID" value="NZ_JAIQZJ010000006.1"/>
</dbReference>
<evidence type="ECO:0000313" key="4">
    <source>
        <dbReference type="Proteomes" id="UP000780875"/>
    </source>
</evidence>
<feature type="region of interest" description="Disordered" evidence="1">
    <location>
        <begin position="22"/>
        <end position="42"/>
    </location>
</feature>
<keyword evidence="2" id="KW-0732">Signal</keyword>
<gene>
    <name evidence="3" type="ORF">K8U61_12470</name>
</gene>
<organism evidence="3 4">
    <name type="scientific">Nocardioides mangrovi</name>
    <dbReference type="NCBI Taxonomy" id="2874580"/>
    <lineage>
        <taxon>Bacteria</taxon>
        <taxon>Bacillati</taxon>
        <taxon>Actinomycetota</taxon>
        <taxon>Actinomycetes</taxon>
        <taxon>Propionibacteriales</taxon>
        <taxon>Nocardioidaceae</taxon>
        <taxon>Nocardioides</taxon>
    </lineage>
</organism>
<dbReference type="EMBL" id="JAIQZJ010000006">
    <property type="protein sequence ID" value="MBZ5738983.1"/>
    <property type="molecule type" value="Genomic_DNA"/>
</dbReference>
<evidence type="ECO:0000256" key="2">
    <source>
        <dbReference type="SAM" id="SignalP"/>
    </source>
</evidence>
<evidence type="ECO:0008006" key="5">
    <source>
        <dbReference type="Google" id="ProtNLM"/>
    </source>
</evidence>
<reference evidence="3 4" key="1">
    <citation type="submission" date="2021-09" db="EMBL/GenBank/DDBJ databases">
        <title>Whole genome sequence of Nocardioides sp. GBK3QG-3.</title>
        <authorList>
            <person name="Tuo L."/>
        </authorList>
    </citation>
    <scope>NUCLEOTIDE SEQUENCE [LARGE SCALE GENOMIC DNA]</scope>
    <source>
        <strain evidence="3 4">GBK3QG-3</strain>
    </source>
</reference>
<proteinExistence type="predicted"/>
<sequence>MRRTAAVLALLLVGLGAAGCSDDGDSCSGSTYHPDLDQQGSASPIDALDAWFGTDAELPDPPDDGWVVQDSGAKDPATVVILNEGEQDEWWVSVARTSSGGWVVEQATPDAAGCSDLPSA</sequence>
<feature type="signal peptide" evidence="2">
    <location>
        <begin position="1"/>
        <end position="20"/>
    </location>
</feature>
<feature type="chain" id="PRO_5046269218" description="Lipoprotein" evidence="2">
    <location>
        <begin position="21"/>
        <end position="120"/>
    </location>
</feature>
<accession>A0ABS7UDA6</accession>
<protein>
    <recommendedName>
        <fullName evidence="5">Lipoprotein</fullName>
    </recommendedName>
</protein>
<keyword evidence="4" id="KW-1185">Reference proteome</keyword>
<dbReference type="PROSITE" id="PS51257">
    <property type="entry name" value="PROKAR_LIPOPROTEIN"/>
    <property type="match status" value="1"/>
</dbReference>
<evidence type="ECO:0000256" key="1">
    <source>
        <dbReference type="SAM" id="MobiDB-lite"/>
    </source>
</evidence>